<name>A0A5C1YB98_9MICO</name>
<dbReference type="PANTHER" id="PTHR30371">
    <property type="entry name" value="SEC-INDEPENDENT PROTEIN TRANSLOCASE PROTEIN TATC"/>
    <property type="match status" value="1"/>
</dbReference>
<evidence type="ECO:0000256" key="3">
    <source>
        <dbReference type="ARBA" id="ARBA00022927"/>
    </source>
</evidence>
<dbReference type="OrthoDB" id="9777044at2"/>
<protein>
    <recommendedName>
        <fullName evidence="7">Sec-independent protein translocase protein TatC</fullName>
    </recommendedName>
</protein>
<comment type="subunit">
    <text evidence="7">The Tat system comprises two distinct complexes: a TatABC complex, containing multiple copies of TatA, TatB and TatC subunits, and a separate TatA complex, containing only TatA subunits. Substrates initially bind to the TatABC complex, which probably triggers association of the separate TatA complex to form the active translocon.</text>
</comment>
<evidence type="ECO:0000313" key="8">
    <source>
        <dbReference type="EMBL" id="QEO10840.1"/>
    </source>
</evidence>
<keyword evidence="3 7" id="KW-0653">Protein transport</keyword>
<feature type="transmembrane region" description="Helical" evidence="7">
    <location>
        <begin position="178"/>
        <end position="201"/>
    </location>
</feature>
<evidence type="ECO:0000256" key="2">
    <source>
        <dbReference type="ARBA" id="ARBA00022692"/>
    </source>
</evidence>
<dbReference type="PANTHER" id="PTHR30371:SF0">
    <property type="entry name" value="SEC-INDEPENDENT PROTEIN TRANSLOCASE PROTEIN TATC, CHLOROPLASTIC-RELATED"/>
    <property type="match status" value="1"/>
</dbReference>
<comment type="function">
    <text evidence="7">Part of the twin-arginine translocation (Tat) system that transports large folded proteins containing a characteristic twin-arginine motif in their signal peptide across membranes. Together with TatB, TatC is part of a receptor directly interacting with Tat signal peptides.</text>
</comment>
<feature type="transmembrane region" description="Helical" evidence="7">
    <location>
        <begin position="96"/>
        <end position="118"/>
    </location>
</feature>
<evidence type="ECO:0000313" key="9">
    <source>
        <dbReference type="Proteomes" id="UP000322159"/>
    </source>
</evidence>
<accession>A0A5C1YB98</accession>
<dbReference type="GO" id="GO:0009977">
    <property type="term" value="F:proton motive force dependent protein transmembrane transporter activity"/>
    <property type="evidence" value="ECO:0007669"/>
    <property type="project" value="TreeGrafter"/>
</dbReference>
<evidence type="ECO:0000256" key="5">
    <source>
        <dbReference type="ARBA" id="ARBA00023010"/>
    </source>
</evidence>
<evidence type="ECO:0000256" key="1">
    <source>
        <dbReference type="ARBA" id="ARBA00004141"/>
    </source>
</evidence>
<evidence type="ECO:0000256" key="4">
    <source>
        <dbReference type="ARBA" id="ARBA00022989"/>
    </source>
</evidence>
<dbReference type="Pfam" id="PF00902">
    <property type="entry name" value="TatC"/>
    <property type="match status" value="1"/>
</dbReference>
<feature type="transmembrane region" description="Helical" evidence="7">
    <location>
        <begin position="14"/>
        <end position="32"/>
    </location>
</feature>
<dbReference type="PRINTS" id="PR01840">
    <property type="entry name" value="TATCFAMILY"/>
</dbReference>
<dbReference type="EMBL" id="CP043504">
    <property type="protein sequence ID" value="QEO10840.1"/>
    <property type="molecule type" value="Genomic_DNA"/>
</dbReference>
<dbReference type="InterPro" id="IPR002033">
    <property type="entry name" value="TatC"/>
</dbReference>
<dbReference type="Proteomes" id="UP000322159">
    <property type="component" value="Chromosome"/>
</dbReference>
<dbReference type="GO" id="GO:0033281">
    <property type="term" value="C:TAT protein transport complex"/>
    <property type="evidence" value="ECO:0007669"/>
    <property type="project" value="UniProtKB-UniRule"/>
</dbReference>
<sequence>MSLAEHLIELRKRLTRAAIAIVGGAVIGWAIYDLGWLGNLLEPVIPGAAKALEGRGTWGAISDPVLRIAAAKGADPDKVALNFTNITGAFDMQLQVALVAGIVISSPVWLYQLFAYFVPGLTTREKRYTFGFFFTAVPLFLAGCAAGWFVLPHIVEIMFTLVPPGATTYYEAKTYLDFVLKLVLATGVAFVLPVFLVLLNFAGVLQGQTILKGWRWAILAITLFTAIATPAADVISMFLLAIPMVALYFAAVGISVWHDRSVARRSAAFEASLSGA</sequence>
<evidence type="ECO:0000256" key="7">
    <source>
        <dbReference type="HAMAP-Rule" id="MF_00902"/>
    </source>
</evidence>
<keyword evidence="7" id="KW-1003">Cell membrane</keyword>
<organism evidence="8 9">
    <name type="scientific">Protaetiibacter larvae</name>
    <dbReference type="NCBI Taxonomy" id="2592654"/>
    <lineage>
        <taxon>Bacteria</taxon>
        <taxon>Bacillati</taxon>
        <taxon>Actinomycetota</taxon>
        <taxon>Actinomycetes</taxon>
        <taxon>Micrococcales</taxon>
        <taxon>Microbacteriaceae</taxon>
        <taxon>Protaetiibacter</taxon>
    </lineage>
</organism>
<keyword evidence="9" id="KW-1185">Reference proteome</keyword>
<dbReference type="KEGG" id="lyk:FLP23_08420"/>
<dbReference type="GO" id="GO:0065002">
    <property type="term" value="P:intracellular protein transmembrane transport"/>
    <property type="evidence" value="ECO:0007669"/>
    <property type="project" value="TreeGrafter"/>
</dbReference>
<feature type="transmembrane region" description="Helical" evidence="7">
    <location>
        <begin position="130"/>
        <end position="151"/>
    </location>
</feature>
<reference evidence="8 9" key="1">
    <citation type="submission" date="2019-09" db="EMBL/GenBank/DDBJ databases">
        <title>Genome sequencing of strain KACC 19322.</title>
        <authorList>
            <person name="Heo J."/>
            <person name="Kim S.-J."/>
            <person name="Kim J.-S."/>
            <person name="Hong S.-B."/>
            <person name="Kwon S.-W."/>
        </authorList>
    </citation>
    <scope>NUCLEOTIDE SEQUENCE [LARGE SCALE GENOMIC DNA]</scope>
    <source>
        <strain evidence="8 9">KACC 19322</strain>
    </source>
</reference>
<feature type="transmembrane region" description="Helical" evidence="7">
    <location>
        <begin position="238"/>
        <end position="257"/>
    </location>
</feature>
<keyword evidence="5 7" id="KW-0811">Translocation</keyword>
<gene>
    <name evidence="7 8" type="primary">tatC</name>
    <name evidence="8" type="ORF">FLP23_08420</name>
</gene>
<proteinExistence type="inferred from homology"/>
<dbReference type="GO" id="GO:0043953">
    <property type="term" value="P:protein transport by the Tat complex"/>
    <property type="evidence" value="ECO:0007669"/>
    <property type="project" value="UniProtKB-UniRule"/>
</dbReference>
<keyword evidence="7" id="KW-0813">Transport</keyword>
<keyword evidence="4 7" id="KW-1133">Transmembrane helix</keyword>
<comment type="subcellular location">
    <subcellularLocation>
        <location evidence="7">Cell membrane</location>
        <topology evidence="7">Multi-pass membrane protein</topology>
    </subcellularLocation>
    <subcellularLocation>
        <location evidence="1">Membrane</location>
        <topology evidence="1">Multi-pass membrane protein</topology>
    </subcellularLocation>
</comment>
<feature type="transmembrane region" description="Helical" evidence="7">
    <location>
        <begin position="213"/>
        <end position="232"/>
    </location>
</feature>
<dbReference type="NCBIfam" id="TIGR00945">
    <property type="entry name" value="tatC"/>
    <property type="match status" value="1"/>
</dbReference>
<evidence type="ECO:0000256" key="6">
    <source>
        <dbReference type="ARBA" id="ARBA00023136"/>
    </source>
</evidence>
<dbReference type="HAMAP" id="MF_00902">
    <property type="entry name" value="TatC"/>
    <property type="match status" value="1"/>
</dbReference>
<dbReference type="AlphaFoldDB" id="A0A5C1YB98"/>
<keyword evidence="6 7" id="KW-0472">Membrane</keyword>
<keyword evidence="2 7" id="KW-0812">Transmembrane</keyword>
<comment type="similarity">
    <text evidence="7">Belongs to the TatC family.</text>
</comment>